<feature type="transmembrane region" description="Helical" evidence="3">
    <location>
        <begin position="43"/>
        <end position="61"/>
    </location>
</feature>
<dbReference type="InterPro" id="IPR021765">
    <property type="entry name" value="UstYa-like"/>
</dbReference>
<dbReference type="AlphaFoldDB" id="A0A6A6NRT3"/>
<comment type="similarity">
    <text evidence="1">Belongs to the ustYa family.</text>
</comment>
<dbReference type="PANTHER" id="PTHR33365">
    <property type="entry name" value="YALI0B05434P"/>
    <property type="match status" value="1"/>
</dbReference>
<evidence type="ECO:0000313" key="5">
    <source>
        <dbReference type="Proteomes" id="UP000799766"/>
    </source>
</evidence>
<sequence length="275" mass="31718">MSTVKDPSYHQLPEKDSSESAEEEYLIESNRVRPSKVVGKSTLFYAILLVSSLLSNLFLIVQLSNPASRRNGAQSDEMRTPFAGLVRDTEMVLEKTYVFENETEHNEFWENINVDAGLVALSDEWVREHGLQLGQRFPWDDTKGIYVLEGFHSMHCLKSIHDALTKLKAKRRPIYTWDHIMHCMDSIRKNIMCEASDLPLYSTPGEDPELGIGEVKQCRSWEALTAWSHEHTACYRLINETDAHMDRLERYKFCPEGSPYIERVREVFGDRTGVE</sequence>
<keyword evidence="3" id="KW-1133">Transmembrane helix</keyword>
<protein>
    <recommendedName>
        <fullName evidence="6">Tat pathway signal sequence</fullName>
    </recommendedName>
</protein>
<dbReference type="OrthoDB" id="3687641at2759"/>
<keyword evidence="3" id="KW-0472">Membrane</keyword>
<feature type="region of interest" description="Disordered" evidence="2">
    <location>
        <begin position="1"/>
        <end position="22"/>
    </location>
</feature>
<evidence type="ECO:0008006" key="6">
    <source>
        <dbReference type="Google" id="ProtNLM"/>
    </source>
</evidence>
<dbReference type="Pfam" id="PF11807">
    <property type="entry name" value="UstYa"/>
    <property type="match status" value="1"/>
</dbReference>
<dbReference type="PANTHER" id="PTHR33365:SF6">
    <property type="entry name" value="OXIDASE USTYA"/>
    <property type="match status" value="1"/>
</dbReference>
<dbReference type="Proteomes" id="UP000799766">
    <property type="component" value="Unassembled WGS sequence"/>
</dbReference>
<evidence type="ECO:0000313" key="4">
    <source>
        <dbReference type="EMBL" id="KAF2454429.1"/>
    </source>
</evidence>
<dbReference type="EMBL" id="MU001691">
    <property type="protein sequence ID" value="KAF2454429.1"/>
    <property type="molecule type" value="Genomic_DNA"/>
</dbReference>
<organism evidence="4 5">
    <name type="scientific">Lineolata rhizophorae</name>
    <dbReference type="NCBI Taxonomy" id="578093"/>
    <lineage>
        <taxon>Eukaryota</taxon>
        <taxon>Fungi</taxon>
        <taxon>Dikarya</taxon>
        <taxon>Ascomycota</taxon>
        <taxon>Pezizomycotina</taxon>
        <taxon>Dothideomycetes</taxon>
        <taxon>Dothideomycetes incertae sedis</taxon>
        <taxon>Lineolatales</taxon>
        <taxon>Lineolataceae</taxon>
        <taxon>Lineolata</taxon>
    </lineage>
</organism>
<keyword evidence="3" id="KW-0812">Transmembrane</keyword>
<dbReference type="GO" id="GO:0043386">
    <property type="term" value="P:mycotoxin biosynthetic process"/>
    <property type="evidence" value="ECO:0007669"/>
    <property type="project" value="InterPro"/>
</dbReference>
<reference evidence="4" key="1">
    <citation type="journal article" date="2020" name="Stud. Mycol.">
        <title>101 Dothideomycetes genomes: a test case for predicting lifestyles and emergence of pathogens.</title>
        <authorList>
            <person name="Haridas S."/>
            <person name="Albert R."/>
            <person name="Binder M."/>
            <person name="Bloem J."/>
            <person name="Labutti K."/>
            <person name="Salamov A."/>
            <person name="Andreopoulos B."/>
            <person name="Baker S."/>
            <person name="Barry K."/>
            <person name="Bills G."/>
            <person name="Bluhm B."/>
            <person name="Cannon C."/>
            <person name="Castanera R."/>
            <person name="Culley D."/>
            <person name="Daum C."/>
            <person name="Ezra D."/>
            <person name="Gonzalez J."/>
            <person name="Henrissat B."/>
            <person name="Kuo A."/>
            <person name="Liang C."/>
            <person name="Lipzen A."/>
            <person name="Lutzoni F."/>
            <person name="Magnuson J."/>
            <person name="Mondo S."/>
            <person name="Nolan M."/>
            <person name="Ohm R."/>
            <person name="Pangilinan J."/>
            <person name="Park H.-J."/>
            <person name="Ramirez L."/>
            <person name="Alfaro M."/>
            <person name="Sun H."/>
            <person name="Tritt A."/>
            <person name="Yoshinaga Y."/>
            <person name="Zwiers L.-H."/>
            <person name="Turgeon B."/>
            <person name="Goodwin S."/>
            <person name="Spatafora J."/>
            <person name="Crous P."/>
            <person name="Grigoriev I."/>
        </authorList>
    </citation>
    <scope>NUCLEOTIDE SEQUENCE</scope>
    <source>
        <strain evidence="4">ATCC 16933</strain>
    </source>
</reference>
<name>A0A6A6NRT3_9PEZI</name>
<evidence type="ECO:0000256" key="3">
    <source>
        <dbReference type="SAM" id="Phobius"/>
    </source>
</evidence>
<evidence type="ECO:0000256" key="2">
    <source>
        <dbReference type="SAM" id="MobiDB-lite"/>
    </source>
</evidence>
<gene>
    <name evidence="4" type="ORF">BDY21DRAFT_103594</name>
</gene>
<keyword evidence="5" id="KW-1185">Reference proteome</keyword>
<evidence type="ECO:0000256" key="1">
    <source>
        <dbReference type="ARBA" id="ARBA00035112"/>
    </source>
</evidence>
<accession>A0A6A6NRT3</accession>
<proteinExistence type="inferred from homology"/>